<dbReference type="CDD" id="cd17299">
    <property type="entry name" value="acetolactate_decarboxylase"/>
    <property type="match status" value="1"/>
</dbReference>
<dbReference type="Gene3D" id="3.30.1330.80">
    <property type="entry name" value="Hypothetical protein, similar to alpha- acetolactate decarboxylase, domain 2"/>
    <property type="match status" value="2"/>
</dbReference>
<organism evidence="9 10">
    <name type="scientific">Aquicella siphonis</name>
    <dbReference type="NCBI Taxonomy" id="254247"/>
    <lineage>
        <taxon>Bacteria</taxon>
        <taxon>Pseudomonadati</taxon>
        <taxon>Pseudomonadota</taxon>
        <taxon>Gammaproteobacteria</taxon>
        <taxon>Legionellales</taxon>
        <taxon>Coxiellaceae</taxon>
        <taxon>Aquicella</taxon>
    </lineage>
</organism>
<dbReference type="OrthoDB" id="8612680at2"/>
<evidence type="ECO:0000313" key="9">
    <source>
        <dbReference type="EMBL" id="VVC75399.1"/>
    </source>
</evidence>
<proteinExistence type="inferred from homology"/>
<evidence type="ECO:0000256" key="3">
    <source>
        <dbReference type="ARBA" id="ARBA00007106"/>
    </source>
</evidence>
<dbReference type="PANTHER" id="PTHR35524:SF1">
    <property type="entry name" value="ALPHA-ACETOLACTATE DECARBOXYLASE"/>
    <property type="match status" value="1"/>
</dbReference>
<dbReference type="KEGG" id="asip:AQUSIP_06890"/>
<dbReference type="GO" id="GO:0047605">
    <property type="term" value="F:acetolactate decarboxylase activity"/>
    <property type="evidence" value="ECO:0007669"/>
    <property type="project" value="UniProtKB-EC"/>
</dbReference>
<protein>
    <recommendedName>
        <fullName evidence="5">Alpha-acetolactate decarboxylase</fullName>
        <ecNumber evidence="4">4.1.1.5</ecNumber>
    </recommendedName>
</protein>
<evidence type="ECO:0000256" key="1">
    <source>
        <dbReference type="ARBA" id="ARBA00001784"/>
    </source>
</evidence>
<evidence type="ECO:0000256" key="2">
    <source>
        <dbReference type="ARBA" id="ARBA00005170"/>
    </source>
</evidence>
<comment type="similarity">
    <text evidence="3">Belongs to the alpha-acetolactate decarboxylase family.</text>
</comment>
<dbReference type="EMBL" id="LR699119">
    <property type="protein sequence ID" value="VVC75399.1"/>
    <property type="molecule type" value="Genomic_DNA"/>
</dbReference>
<dbReference type="InterPro" id="IPR005128">
    <property type="entry name" value="Acetolactate_a_deCO2ase"/>
</dbReference>
<evidence type="ECO:0000256" key="7">
    <source>
        <dbReference type="ARBA" id="ARBA00023061"/>
    </source>
</evidence>
<evidence type="ECO:0000313" key="10">
    <source>
        <dbReference type="Proteomes" id="UP000324194"/>
    </source>
</evidence>
<gene>
    <name evidence="9" type="primary">aldB</name>
    <name evidence="9" type="ORF">AQUSIP_06890</name>
</gene>
<keyword evidence="10" id="KW-1185">Reference proteome</keyword>
<keyword evidence="7" id="KW-0005">Acetoin biosynthesis</keyword>
<sequence>MKEDYDLKNCSSTNAVYSRLGSYISLFVLSCSVYAGPIHEIRLAAPAVSLFQLGNASALFSGAIEGEITYRQLKTKGDFGLGTFNGIRGEMVALDGNFYKIGQKGETIPVNPDWKTPFVELVTFSQNKAVHFDMVRDYVVLKQSISSKLENKNIPYAIKVTGIFKFLKLRSRSPRVALRTQDVIEETYFVENVKGTLVGFWFPEYLLSLTVPEFHFHFIADDRRLSGHVLELKAENVDVTINRINQIELAFPQTHVYKNAKITAATLDRYNRAQMNGAN</sequence>
<dbReference type="NCBIfam" id="TIGR01252">
    <property type="entry name" value="acetolac_decarb"/>
    <property type="match status" value="1"/>
</dbReference>
<dbReference type="GO" id="GO:0045151">
    <property type="term" value="P:acetoin biosynthetic process"/>
    <property type="evidence" value="ECO:0007669"/>
    <property type="project" value="UniProtKB-KW"/>
</dbReference>
<reference evidence="9 10" key="1">
    <citation type="submission" date="2019-08" db="EMBL/GenBank/DDBJ databases">
        <authorList>
            <person name="Guy L."/>
        </authorList>
    </citation>
    <scope>NUCLEOTIDE SEQUENCE [LARGE SCALE GENOMIC DNA]</scope>
    <source>
        <strain evidence="9 10">SGT-108</strain>
    </source>
</reference>
<dbReference type="UniPathway" id="UPA00626">
    <property type="reaction ID" value="UER00678"/>
</dbReference>
<dbReference type="PROSITE" id="PS51257">
    <property type="entry name" value="PROKAR_LIPOPROTEIN"/>
    <property type="match status" value="1"/>
</dbReference>
<evidence type="ECO:0000256" key="8">
    <source>
        <dbReference type="ARBA" id="ARBA00023239"/>
    </source>
</evidence>
<comment type="pathway">
    <text evidence="2">Polyol metabolism; (R,R)-butane-2,3-diol biosynthesis; (R,R)-butane-2,3-diol from pyruvate: step 2/3.</text>
</comment>
<evidence type="ECO:0000256" key="5">
    <source>
        <dbReference type="ARBA" id="ARBA00020164"/>
    </source>
</evidence>
<keyword evidence="6" id="KW-0210">Decarboxylase</keyword>
<dbReference type="PANTHER" id="PTHR35524">
    <property type="entry name" value="ALPHA-ACETOLACTATE DECARBOXYLASE"/>
    <property type="match status" value="1"/>
</dbReference>
<dbReference type="Proteomes" id="UP000324194">
    <property type="component" value="Chromosome 1"/>
</dbReference>
<dbReference type="RefSeq" id="WP_148338679.1">
    <property type="nucleotide sequence ID" value="NZ_LR699119.1"/>
</dbReference>
<comment type="catalytic activity">
    <reaction evidence="1">
        <text>(2S)-2-acetolactate + H(+) = (R)-acetoin + CO2</text>
        <dbReference type="Rhea" id="RHEA:21580"/>
        <dbReference type="ChEBI" id="CHEBI:15378"/>
        <dbReference type="ChEBI" id="CHEBI:15686"/>
        <dbReference type="ChEBI" id="CHEBI:16526"/>
        <dbReference type="ChEBI" id="CHEBI:58476"/>
        <dbReference type="EC" id="4.1.1.5"/>
    </reaction>
</comment>
<dbReference type="SUPFAM" id="SSF117856">
    <property type="entry name" value="AF0104/ALDC/Ptd012-like"/>
    <property type="match status" value="1"/>
</dbReference>
<dbReference type="AlphaFoldDB" id="A0A5E4PEI8"/>
<dbReference type="Pfam" id="PF03306">
    <property type="entry name" value="AAL_decarboxy"/>
    <property type="match status" value="1"/>
</dbReference>
<name>A0A5E4PEI8_9COXI</name>
<evidence type="ECO:0000256" key="6">
    <source>
        <dbReference type="ARBA" id="ARBA00022793"/>
    </source>
</evidence>
<dbReference type="EC" id="4.1.1.5" evidence="4"/>
<keyword evidence="8" id="KW-0456">Lyase</keyword>
<accession>A0A5E4PEI8</accession>
<evidence type="ECO:0000256" key="4">
    <source>
        <dbReference type="ARBA" id="ARBA00013204"/>
    </source>
</evidence>